<dbReference type="PANTHER" id="PTHR19307">
    <property type="entry name" value="TUMOR PROTEIN D52"/>
    <property type="match status" value="1"/>
</dbReference>
<accession>A0ABM1S0J4</accession>
<gene>
    <name evidence="4" type="primary">LOC106477211</name>
</gene>
<dbReference type="InterPro" id="IPR007327">
    <property type="entry name" value="TPD52"/>
</dbReference>
<comment type="similarity">
    <text evidence="1">Belongs to the TPD52 family.</text>
</comment>
<evidence type="ECO:0000256" key="1">
    <source>
        <dbReference type="ARBA" id="ARBA00005702"/>
    </source>
</evidence>
<dbReference type="Proteomes" id="UP000694941">
    <property type="component" value="Unplaced"/>
</dbReference>
<sequence length="218" mass="25313">MERQTSLEEDCYEEPGTLDFSSHSYAFTEATVRNGQIVVHYDDLSKPFSMTSEEEVKYQNFLKLASAEAMEELDVGEEDAYISSTQKQDISKMYEDFEEKAKLEAEWKEELSKIDDEILAIRQVMEYKLKRSQELKQKLGITPWVEFKEDMEQGIRHIQESCQKTSQKLKNAGERTSTAFGNIGTSMSKKFEEVKNSQTYKAIEEKVETAYENVKIKM</sequence>
<dbReference type="Pfam" id="PF04201">
    <property type="entry name" value="TPD52"/>
    <property type="match status" value="1"/>
</dbReference>
<reference evidence="4" key="1">
    <citation type="submission" date="2025-08" db="UniProtKB">
        <authorList>
            <consortium name="RefSeq"/>
        </authorList>
    </citation>
    <scope>IDENTIFICATION</scope>
    <source>
        <tissue evidence="4">Muscle</tissue>
    </source>
</reference>
<keyword evidence="2" id="KW-0175">Coiled coil</keyword>
<protein>
    <submittedName>
        <fullName evidence="4">Tumor protein D52-like isoform X2</fullName>
    </submittedName>
</protein>
<organism evidence="3 4">
    <name type="scientific">Limulus polyphemus</name>
    <name type="common">Atlantic horseshoe crab</name>
    <dbReference type="NCBI Taxonomy" id="6850"/>
    <lineage>
        <taxon>Eukaryota</taxon>
        <taxon>Metazoa</taxon>
        <taxon>Ecdysozoa</taxon>
        <taxon>Arthropoda</taxon>
        <taxon>Chelicerata</taxon>
        <taxon>Merostomata</taxon>
        <taxon>Xiphosura</taxon>
        <taxon>Limulidae</taxon>
        <taxon>Limulus</taxon>
    </lineage>
</organism>
<evidence type="ECO:0000313" key="4">
    <source>
        <dbReference type="RefSeq" id="XP_022237149.1"/>
    </source>
</evidence>
<dbReference type="PANTHER" id="PTHR19307:SF14">
    <property type="entry name" value="TUMOR PROTEIN D52"/>
    <property type="match status" value="1"/>
</dbReference>
<evidence type="ECO:0000313" key="3">
    <source>
        <dbReference type="Proteomes" id="UP000694941"/>
    </source>
</evidence>
<proteinExistence type="inferred from homology"/>
<name>A0ABM1S0J4_LIMPO</name>
<dbReference type="GeneID" id="106477211"/>
<evidence type="ECO:0000256" key="2">
    <source>
        <dbReference type="ARBA" id="ARBA00023054"/>
    </source>
</evidence>
<dbReference type="RefSeq" id="XP_022237149.1">
    <property type="nucleotide sequence ID" value="XM_022381441.1"/>
</dbReference>
<keyword evidence="3" id="KW-1185">Reference proteome</keyword>